<feature type="region of interest" description="Disordered" evidence="1">
    <location>
        <begin position="1"/>
        <end position="43"/>
    </location>
</feature>
<organism evidence="2 3">
    <name type="scientific">Paralcaligenes ureilyticus</name>
    <dbReference type="NCBI Taxonomy" id="627131"/>
    <lineage>
        <taxon>Bacteria</taxon>
        <taxon>Pseudomonadati</taxon>
        <taxon>Pseudomonadota</taxon>
        <taxon>Betaproteobacteria</taxon>
        <taxon>Burkholderiales</taxon>
        <taxon>Alcaligenaceae</taxon>
        <taxon>Paralcaligenes</taxon>
    </lineage>
</organism>
<keyword evidence="3" id="KW-1185">Reference proteome</keyword>
<dbReference type="RefSeq" id="WP_132582380.1">
    <property type="nucleotide sequence ID" value="NZ_SMAJ01000007.1"/>
</dbReference>
<protein>
    <submittedName>
        <fullName evidence="2">Flagellar protein FlaG</fullName>
    </submittedName>
</protein>
<dbReference type="PANTHER" id="PTHR37166">
    <property type="entry name" value="PROTEIN FLAG"/>
    <property type="match status" value="1"/>
</dbReference>
<dbReference type="InterPro" id="IPR005186">
    <property type="entry name" value="FlaG"/>
</dbReference>
<accession>A0A4R3M636</accession>
<comment type="caution">
    <text evidence="2">The sequence shown here is derived from an EMBL/GenBank/DDBJ whole genome shotgun (WGS) entry which is preliminary data.</text>
</comment>
<dbReference type="EMBL" id="SMAJ01000007">
    <property type="protein sequence ID" value="TCT06967.1"/>
    <property type="molecule type" value="Genomic_DNA"/>
</dbReference>
<evidence type="ECO:0000313" key="3">
    <source>
        <dbReference type="Proteomes" id="UP000295525"/>
    </source>
</evidence>
<name>A0A4R3M636_9BURK</name>
<dbReference type="OrthoDB" id="8565152at2"/>
<dbReference type="AlphaFoldDB" id="A0A4R3M636"/>
<reference evidence="2 3" key="1">
    <citation type="submission" date="2019-03" db="EMBL/GenBank/DDBJ databases">
        <title>Genomic Encyclopedia of Type Strains, Phase IV (KMG-IV): sequencing the most valuable type-strain genomes for metagenomic binning, comparative biology and taxonomic classification.</title>
        <authorList>
            <person name="Goeker M."/>
        </authorList>
    </citation>
    <scope>NUCLEOTIDE SEQUENCE [LARGE SCALE GENOMIC DNA]</scope>
    <source>
        <strain evidence="2 3">DSM 24591</strain>
    </source>
</reference>
<feature type="compositionally biased region" description="Basic and acidic residues" evidence="1">
    <location>
        <begin position="26"/>
        <end position="36"/>
    </location>
</feature>
<proteinExistence type="predicted"/>
<dbReference type="PANTHER" id="PTHR37166:SF1">
    <property type="entry name" value="PROTEIN FLAG"/>
    <property type="match status" value="1"/>
</dbReference>
<dbReference type="Proteomes" id="UP000295525">
    <property type="component" value="Unassembled WGS sequence"/>
</dbReference>
<keyword evidence="2" id="KW-0282">Flagellum</keyword>
<gene>
    <name evidence="2" type="ORF">EDC26_10722</name>
</gene>
<dbReference type="InterPro" id="IPR035924">
    <property type="entry name" value="FlaG-like_sf"/>
</dbReference>
<evidence type="ECO:0000313" key="2">
    <source>
        <dbReference type="EMBL" id="TCT06967.1"/>
    </source>
</evidence>
<dbReference type="Gene3D" id="3.30.160.170">
    <property type="entry name" value="FlaG-like"/>
    <property type="match status" value="1"/>
</dbReference>
<keyword evidence="2" id="KW-0966">Cell projection</keyword>
<sequence>MALSTIATVPISPPADRAQLSPAFPDVKKAEPKPVEAKPAPATTSVEQVKQAVSKINTMVQGFDREVLFSVDHDSGKIVVKVMDTARNVVIRQIPSAEALAISHSLDKLQGLIINQKA</sequence>
<dbReference type="Pfam" id="PF03646">
    <property type="entry name" value="FlaG"/>
    <property type="match status" value="1"/>
</dbReference>
<evidence type="ECO:0000256" key="1">
    <source>
        <dbReference type="SAM" id="MobiDB-lite"/>
    </source>
</evidence>
<dbReference type="SUPFAM" id="SSF160214">
    <property type="entry name" value="FlaG-like"/>
    <property type="match status" value="1"/>
</dbReference>
<keyword evidence="2" id="KW-0969">Cilium</keyword>